<gene>
    <name evidence="1" type="ORF">MCOS_LOCUS4632</name>
</gene>
<evidence type="ECO:0000313" key="1">
    <source>
        <dbReference type="EMBL" id="VDD78629.1"/>
    </source>
</evidence>
<dbReference type="AlphaFoldDB" id="A0A3P6HS68"/>
<name>A0A3P6HS68_MESCO</name>
<reference evidence="1 2" key="1">
    <citation type="submission" date="2018-10" db="EMBL/GenBank/DDBJ databases">
        <authorList>
            <consortium name="Pathogen Informatics"/>
        </authorList>
    </citation>
    <scope>NUCLEOTIDE SEQUENCE [LARGE SCALE GENOMIC DNA]</scope>
</reference>
<accession>A0A3P6HS68</accession>
<dbReference type="EMBL" id="UXSR01001972">
    <property type="protein sequence ID" value="VDD78629.1"/>
    <property type="molecule type" value="Genomic_DNA"/>
</dbReference>
<sequence>MIALLLRQESCVRGKCNFQVPGNSKSAFHSLVRTQRRRPTIFESTGQGLTHFNTVTCKPHPGGEGMEYHCGTRFADFVHEVRWLKRNVDCVEPIGAQIILDDLHNSTALELHSWKQ</sequence>
<dbReference type="Proteomes" id="UP000267029">
    <property type="component" value="Unassembled WGS sequence"/>
</dbReference>
<organism evidence="1 2">
    <name type="scientific">Mesocestoides corti</name>
    <name type="common">Flatworm</name>
    <dbReference type="NCBI Taxonomy" id="53468"/>
    <lineage>
        <taxon>Eukaryota</taxon>
        <taxon>Metazoa</taxon>
        <taxon>Spiralia</taxon>
        <taxon>Lophotrochozoa</taxon>
        <taxon>Platyhelminthes</taxon>
        <taxon>Cestoda</taxon>
        <taxon>Eucestoda</taxon>
        <taxon>Cyclophyllidea</taxon>
        <taxon>Mesocestoididae</taxon>
        <taxon>Mesocestoides</taxon>
    </lineage>
</organism>
<keyword evidence="2" id="KW-1185">Reference proteome</keyword>
<evidence type="ECO:0000313" key="2">
    <source>
        <dbReference type="Proteomes" id="UP000267029"/>
    </source>
</evidence>
<protein>
    <submittedName>
        <fullName evidence="1">Uncharacterized protein</fullName>
    </submittedName>
</protein>
<proteinExistence type="predicted"/>